<protein>
    <submittedName>
        <fullName evidence="2">Uncharacterized protein</fullName>
    </submittedName>
</protein>
<keyword evidence="1" id="KW-1133">Transmembrane helix</keyword>
<feature type="transmembrane region" description="Helical" evidence="1">
    <location>
        <begin position="26"/>
        <end position="49"/>
    </location>
</feature>
<accession>A0AAV0HUE1</accession>
<organism evidence="2 3">
    <name type="scientific">Linum tenue</name>
    <dbReference type="NCBI Taxonomy" id="586396"/>
    <lineage>
        <taxon>Eukaryota</taxon>
        <taxon>Viridiplantae</taxon>
        <taxon>Streptophyta</taxon>
        <taxon>Embryophyta</taxon>
        <taxon>Tracheophyta</taxon>
        <taxon>Spermatophyta</taxon>
        <taxon>Magnoliopsida</taxon>
        <taxon>eudicotyledons</taxon>
        <taxon>Gunneridae</taxon>
        <taxon>Pentapetalae</taxon>
        <taxon>rosids</taxon>
        <taxon>fabids</taxon>
        <taxon>Malpighiales</taxon>
        <taxon>Linaceae</taxon>
        <taxon>Linum</taxon>
    </lineage>
</organism>
<keyword evidence="1" id="KW-0812">Transmembrane</keyword>
<keyword evidence="3" id="KW-1185">Reference proteome</keyword>
<gene>
    <name evidence="2" type="ORF">LITE_LOCUS5559</name>
</gene>
<evidence type="ECO:0000313" key="3">
    <source>
        <dbReference type="Proteomes" id="UP001154282"/>
    </source>
</evidence>
<evidence type="ECO:0000256" key="1">
    <source>
        <dbReference type="SAM" id="Phobius"/>
    </source>
</evidence>
<sequence>MAAAATAAIALVAAHGKNGGAAVPRYGALVVANVQTILVTAAAVIHAAVHSSGDFPRKKKKSEELLCTPGVPHRRLGLPNIEDDGCYIGNSKVGTMEQDTL</sequence>
<comment type="caution">
    <text evidence="2">The sequence shown here is derived from an EMBL/GenBank/DDBJ whole genome shotgun (WGS) entry which is preliminary data.</text>
</comment>
<dbReference type="Proteomes" id="UP001154282">
    <property type="component" value="Unassembled WGS sequence"/>
</dbReference>
<dbReference type="EMBL" id="CAMGYJ010000002">
    <property type="protein sequence ID" value="CAI0387665.1"/>
    <property type="molecule type" value="Genomic_DNA"/>
</dbReference>
<proteinExistence type="predicted"/>
<keyword evidence="1" id="KW-0472">Membrane</keyword>
<reference evidence="2" key="1">
    <citation type="submission" date="2022-08" db="EMBL/GenBank/DDBJ databases">
        <authorList>
            <person name="Gutierrez-Valencia J."/>
        </authorList>
    </citation>
    <scope>NUCLEOTIDE SEQUENCE</scope>
</reference>
<dbReference type="AlphaFoldDB" id="A0AAV0HUE1"/>
<name>A0AAV0HUE1_9ROSI</name>
<evidence type="ECO:0000313" key="2">
    <source>
        <dbReference type="EMBL" id="CAI0387665.1"/>
    </source>
</evidence>